<dbReference type="InterPro" id="IPR036188">
    <property type="entry name" value="FAD/NAD-bd_sf"/>
</dbReference>
<dbReference type="Proteomes" id="UP001344888">
    <property type="component" value="Unassembled WGS sequence"/>
</dbReference>
<evidence type="ECO:0000259" key="6">
    <source>
        <dbReference type="Pfam" id="PF01266"/>
    </source>
</evidence>
<dbReference type="SUPFAM" id="SSF51905">
    <property type="entry name" value="FAD/NAD(P)-binding domain"/>
    <property type="match status" value="1"/>
</dbReference>
<keyword evidence="8" id="KW-1185">Reference proteome</keyword>
<dbReference type="Gene3D" id="3.50.50.60">
    <property type="entry name" value="FAD/NAD(P)-binding domain"/>
    <property type="match status" value="1"/>
</dbReference>
<evidence type="ECO:0000313" key="8">
    <source>
        <dbReference type="Proteomes" id="UP001344888"/>
    </source>
</evidence>
<dbReference type="Pfam" id="PF01266">
    <property type="entry name" value="DAO"/>
    <property type="match status" value="1"/>
</dbReference>
<dbReference type="EC" id="1.4.3.19" evidence="5"/>
<dbReference type="GO" id="GO:0005737">
    <property type="term" value="C:cytoplasm"/>
    <property type="evidence" value="ECO:0007669"/>
    <property type="project" value="TreeGrafter"/>
</dbReference>
<dbReference type="AlphaFoldDB" id="A0AAW9NX29"/>
<dbReference type="EMBL" id="JARSFG010000020">
    <property type="protein sequence ID" value="MEC1179941.1"/>
    <property type="molecule type" value="Genomic_DNA"/>
</dbReference>
<dbReference type="RefSeq" id="WP_326124433.1">
    <property type="nucleotide sequence ID" value="NZ_JARSFG010000020.1"/>
</dbReference>
<evidence type="ECO:0000256" key="1">
    <source>
        <dbReference type="ARBA" id="ARBA00004948"/>
    </source>
</evidence>
<reference evidence="7 8" key="1">
    <citation type="submission" date="2023-03" db="EMBL/GenBank/DDBJ databases">
        <title>Bacillus Genome Sequencing.</title>
        <authorList>
            <person name="Dunlap C."/>
        </authorList>
    </citation>
    <scope>NUCLEOTIDE SEQUENCE [LARGE SCALE GENOMIC DNA]</scope>
    <source>
        <strain evidence="7 8">B-59205</strain>
    </source>
</reference>
<dbReference type="NCBIfam" id="TIGR02352">
    <property type="entry name" value="thiamin_ThiO"/>
    <property type="match status" value="1"/>
</dbReference>
<dbReference type="GO" id="GO:0050660">
    <property type="term" value="F:flavin adenine dinucleotide binding"/>
    <property type="evidence" value="ECO:0007669"/>
    <property type="project" value="InterPro"/>
</dbReference>
<evidence type="ECO:0000256" key="3">
    <source>
        <dbReference type="ARBA" id="ARBA00023002"/>
    </source>
</evidence>
<sequence>MKGDSFTIIGGGVIGLSIAYQLLKQQQRVTIFHAEKTTTASLAAGGMLGGQNEFYAPSPLYDLALESRTLHQKIAQELFELTGQDVGLLPSGLIKIAANEQGLQDLQQQYDFLHKDRPASIRWLNQSDLQQAEPLLGQAVAQGFHIYEDHQVNARAFTKALFLAVQQLGATIIDEEVVAIEKEQQQITYVQTACARYAVAQVVLAAGAWTTKLATTLNITCPMHPVKGECLMLKADQLPKATIFSTDGCYIVPKQQQFIVIGATSYPLQDDDAVTAGGIHSLLTRAFHILPSLTRAEIIETWCGVRPQTIDGLPIMGDTQYSNLFLCTGHYRNGILLSAITGLLFSQALLGDNTAKQRLAPFALQRFTI</sequence>
<dbReference type="InterPro" id="IPR012727">
    <property type="entry name" value="Gly_oxidase_ThiO"/>
</dbReference>
<feature type="domain" description="FAD dependent oxidoreductase" evidence="6">
    <location>
        <begin position="7"/>
        <end position="347"/>
    </location>
</feature>
<gene>
    <name evidence="7" type="primary">thiO</name>
    <name evidence="7" type="ORF">P9B03_15680</name>
</gene>
<evidence type="ECO:0000313" key="7">
    <source>
        <dbReference type="EMBL" id="MEC1179941.1"/>
    </source>
</evidence>
<evidence type="ECO:0000256" key="4">
    <source>
        <dbReference type="ARBA" id="ARBA00049872"/>
    </source>
</evidence>
<organism evidence="7 8">
    <name type="scientific">Metasolibacillus meyeri</name>
    <dbReference type="NCBI Taxonomy" id="1071052"/>
    <lineage>
        <taxon>Bacteria</taxon>
        <taxon>Bacillati</taxon>
        <taxon>Bacillota</taxon>
        <taxon>Bacilli</taxon>
        <taxon>Bacillales</taxon>
        <taxon>Caryophanaceae</taxon>
        <taxon>Metasolibacillus</taxon>
    </lineage>
</organism>
<evidence type="ECO:0000256" key="2">
    <source>
        <dbReference type="ARBA" id="ARBA00022977"/>
    </source>
</evidence>
<evidence type="ECO:0000256" key="5">
    <source>
        <dbReference type="ARBA" id="ARBA00050018"/>
    </source>
</evidence>
<dbReference type="GO" id="GO:0043799">
    <property type="term" value="F:glycine oxidase activity"/>
    <property type="evidence" value="ECO:0007669"/>
    <property type="project" value="UniProtKB-EC"/>
</dbReference>
<dbReference type="PANTHER" id="PTHR13847:SF289">
    <property type="entry name" value="GLYCINE OXIDASE"/>
    <property type="match status" value="1"/>
</dbReference>
<dbReference type="PANTHER" id="PTHR13847">
    <property type="entry name" value="SARCOSINE DEHYDROGENASE-RELATED"/>
    <property type="match status" value="1"/>
</dbReference>
<proteinExistence type="predicted"/>
<keyword evidence="2" id="KW-0784">Thiamine biosynthesis</keyword>
<accession>A0AAW9NX29</accession>
<comment type="pathway">
    <text evidence="1">Cofactor biosynthesis; thiamine diphosphate biosynthesis.</text>
</comment>
<name>A0AAW9NX29_9BACL</name>
<dbReference type="InterPro" id="IPR006076">
    <property type="entry name" value="FAD-dep_OxRdtase"/>
</dbReference>
<dbReference type="SUPFAM" id="SSF54373">
    <property type="entry name" value="FAD-linked reductases, C-terminal domain"/>
    <property type="match status" value="1"/>
</dbReference>
<comment type="caution">
    <text evidence="7">The sequence shown here is derived from an EMBL/GenBank/DDBJ whole genome shotgun (WGS) entry which is preliminary data.</text>
</comment>
<dbReference type="Gene3D" id="3.30.9.10">
    <property type="entry name" value="D-Amino Acid Oxidase, subunit A, domain 2"/>
    <property type="match status" value="1"/>
</dbReference>
<keyword evidence="3 7" id="KW-0560">Oxidoreductase</keyword>
<dbReference type="GO" id="GO:0009228">
    <property type="term" value="P:thiamine biosynthetic process"/>
    <property type="evidence" value="ECO:0007669"/>
    <property type="project" value="UniProtKB-KW"/>
</dbReference>
<protein>
    <recommendedName>
        <fullName evidence="5">glycine oxidase</fullName>
        <ecNumber evidence="5">1.4.3.19</ecNumber>
    </recommendedName>
</protein>
<comment type="catalytic activity">
    <reaction evidence="4">
        <text>glycine + O2 + H2O = glyoxylate + H2O2 + NH4(+)</text>
        <dbReference type="Rhea" id="RHEA:11532"/>
        <dbReference type="ChEBI" id="CHEBI:15377"/>
        <dbReference type="ChEBI" id="CHEBI:15379"/>
        <dbReference type="ChEBI" id="CHEBI:16240"/>
        <dbReference type="ChEBI" id="CHEBI:28938"/>
        <dbReference type="ChEBI" id="CHEBI:36655"/>
        <dbReference type="ChEBI" id="CHEBI:57305"/>
        <dbReference type="EC" id="1.4.3.19"/>
    </reaction>
</comment>